<evidence type="ECO:0000256" key="1">
    <source>
        <dbReference type="SAM" id="SignalP"/>
    </source>
</evidence>
<dbReference type="Gene3D" id="3.40.30.10">
    <property type="entry name" value="Glutaredoxin"/>
    <property type="match status" value="1"/>
</dbReference>
<evidence type="ECO:0000313" key="3">
    <source>
        <dbReference type="Proteomes" id="UP000095347"/>
    </source>
</evidence>
<accession>A0A1E5Q7A9</accession>
<gene>
    <name evidence="2" type="ORF">BEN30_10740</name>
</gene>
<keyword evidence="1" id="KW-0732">Signal</keyword>
<dbReference type="EMBL" id="MCGG01000027">
    <property type="protein sequence ID" value="OEJ66945.1"/>
    <property type="molecule type" value="Genomic_DNA"/>
</dbReference>
<evidence type="ECO:0000313" key="2">
    <source>
        <dbReference type="EMBL" id="OEJ66945.1"/>
    </source>
</evidence>
<dbReference type="STRING" id="28181.BEN30_10740"/>
<dbReference type="Proteomes" id="UP000095347">
    <property type="component" value="Unassembled WGS sequence"/>
</dbReference>
<protein>
    <recommendedName>
        <fullName evidence="4">Thioredoxin-like fold domain-containing protein</fullName>
    </recommendedName>
</protein>
<feature type="signal peptide" evidence="1">
    <location>
        <begin position="1"/>
        <end position="27"/>
    </location>
</feature>
<evidence type="ECO:0008006" key="4">
    <source>
        <dbReference type="Google" id="ProtNLM"/>
    </source>
</evidence>
<feature type="chain" id="PRO_5009184103" description="Thioredoxin-like fold domain-containing protein" evidence="1">
    <location>
        <begin position="28"/>
        <end position="127"/>
    </location>
</feature>
<comment type="caution">
    <text evidence="2">The sequence shown here is derived from an EMBL/GenBank/DDBJ whole genome shotgun (WGS) entry which is preliminary data.</text>
</comment>
<proteinExistence type="predicted"/>
<dbReference type="InterPro" id="IPR036249">
    <property type="entry name" value="Thioredoxin-like_sf"/>
</dbReference>
<keyword evidence="3" id="KW-1185">Reference proteome</keyword>
<dbReference type="SUPFAM" id="SSF52833">
    <property type="entry name" value="Thioredoxin-like"/>
    <property type="match status" value="1"/>
</dbReference>
<sequence>MPKTLFALITSALVVVATIAFTAQSRAAELIYFGSSACLVCERWDEEVGEIYPKTEESQILPLRHEDVHDERAADLAFIKGVVYTPTFVAVEDGKEMGRIVGYMGDFFFWEQVGSLIKKLKAVPPKG</sequence>
<dbReference type="AlphaFoldDB" id="A0A1E5Q7A9"/>
<reference evidence="3" key="1">
    <citation type="submission" date="2016-07" db="EMBL/GenBank/DDBJ databases">
        <authorList>
            <person name="Florea S."/>
            <person name="Webb J.S."/>
            <person name="Jaromczyk J."/>
            <person name="Schardl C.L."/>
        </authorList>
    </citation>
    <scope>NUCLEOTIDE SEQUENCE [LARGE SCALE GENOMIC DNA]</scope>
    <source>
        <strain evidence="3">MV-1</strain>
    </source>
</reference>
<name>A0A1E5Q7A9_9PROT</name>
<organism evidence="2 3">
    <name type="scientific">Magnetovibrio blakemorei</name>
    <dbReference type="NCBI Taxonomy" id="28181"/>
    <lineage>
        <taxon>Bacteria</taxon>
        <taxon>Pseudomonadati</taxon>
        <taxon>Pseudomonadota</taxon>
        <taxon>Alphaproteobacteria</taxon>
        <taxon>Rhodospirillales</taxon>
        <taxon>Magnetovibrionaceae</taxon>
        <taxon>Magnetovibrio</taxon>
    </lineage>
</organism>